<dbReference type="Pfam" id="PF05931">
    <property type="entry name" value="AgrD"/>
    <property type="match status" value="1"/>
</dbReference>
<protein>
    <submittedName>
        <fullName evidence="1">Cyclic lactone autoinducer peptide</fullName>
    </submittedName>
</protein>
<dbReference type="InterPro" id="IPR009229">
    <property type="entry name" value="AgrD"/>
</dbReference>
<dbReference type="EMBL" id="JABANU010000007">
    <property type="protein sequence ID" value="MBI5974794.1"/>
    <property type="molecule type" value="Genomic_DNA"/>
</dbReference>
<dbReference type="Proteomes" id="UP000751852">
    <property type="component" value="Unassembled WGS sequence"/>
</dbReference>
<dbReference type="NCBIfam" id="TIGR04223">
    <property type="entry name" value="quorum_AgrD"/>
    <property type="match status" value="1"/>
</dbReference>
<evidence type="ECO:0000313" key="2">
    <source>
        <dbReference type="Proteomes" id="UP000751852"/>
    </source>
</evidence>
<reference evidence="1 2" key="1">
    <citation type="submission" date="2020-04" db="EMBL/GenBank/DDBJ databases">
        <title>Staphylococcus species from domestic dog.</title>
        <authorList>
            <person name="Paterson G.K."/>
        </authorList>
    </citation>
    <scope>NUCLEOTIDE SEQUENCE [LARGE SCALE GENOMIC DNA]</scope>
    <source>
        <strain evidence="1 2">H16/1A</strain>
    </source>
</reference>
<comment type="caution">
    <text evidence="1">The sequence shown here is derived from an EMBL/GenBank/DDBJ whole genome shotgun (WGS) entry which is preliminary data.</text>
</comment>
<accession>A0ABS0TAI7</accession>
<keyword evidence="2" id="KW-1185">Reference proteome</keyword>
<sequence length="45" mass="5205">MNIFEGLLSLITKLFQSIGNFARINTCTVYFDEPEVPRELLDLDK</sequence>
<name>A0ABS0TAI7_9STAP</name>
<organism evidence="1 2">
    <name type="scientific">Staphylococcus canis</name>
    <dbReference type="NCBI Taxonomy" id="2724942"/>
    <lineage>
        <taxon>Bacteria</taxon>
        <taxon>Bacillati</taxon>
        <taxon>Bacillota</taxon>
        <taxon>Bacilli</taxon>
        <taxon>Bacillales</taxon>
        <taxon>Staphylococcaceae</taxon>
        <taxon>Staphylococcus</taxon>
    </lineage>
</organism>
<proteinExistence type="predicted"/>
<dbReference type="RefSeq" id="WP_198617576.1">
    <property type="nucleotide sequence ID" value="NZ_JABANU010000007.1"/>
</dbReference>
<evidence type="ECO:0000313" key="1">
    <source>
        <dbReference type="EMBL" id="MBI5974794.1"/>
    </source>
</evidence>
<gene>
    <name evidence="1" type="ORF">HHH54_04155</name>
</gene>
<dbReference type="SMART" id="SM00794">
    <property type="entry name" value="AgrD"/>
    <property type="match status" value="1"/>
</dbReference>